<keyword evidence="6" id="KW-0687">Ribonucleoprotein</keyword>
<dbReference type="InterPro" id="IPR001684">
    <property type="entry name" value="Ribosomal_bL27"/>
</dbReference>
<evidence type="ECO:0000256" key="6">
    <source>
        <dbReference type="ARBA" id="ARBA00023274"/>
    </source>
</evidence>
<organism evidence="9 10">
    <name type="scientific">Chrysochromulina tobinii</name>
    <dbReference type="NCBI Taxonomy" id="1460289"/>
    <lineage>
        <taxon>Eukaryota</taxon>
        <taxon>Haptista</taxon>
        <taxon>Haptophyta</taxon>
        <taxon>Prymnesiophyceae</taxon>
        <taxon>Prymnesiales</taxon>
        <taxon>Chrysochromulinaceae</taxon>
        <taxon>Chrysochromulina</taxon>
    </lineage>
</organism>
<evidence type="ECO:0000256" key="5">
    <source>
        <dbReference type="ARBA" id="ARBA00022980"/>
    </source>
</evidence>
<keyword evidence="5 9" id="KW-0689">Ribosomal protein</keyword>
<dbReference type="AlphaFoldDB" id="A0A0M0JIS1"/>
<keyword evidence="4" id="KW-0934">Plastid</keyword>
<dbReference type="OrthoDB" id="1867012at2759"/>
<reference evidence="10" key="1">
    <citation type="journal article" date="2015" name="PLoS Genet.">
        <title>Genome Sequence and Transcriptome Analyses of Chrysochromulina tobin: Metabolic Tools for Enhanced Algal Fitness in the Prominent Order Prymnesiales (Haptophyceae).</title>
        <authorList>
            <person name="Hovde B.T."/>
            <person name="Deodato C.R."/>
            <person name="Hunsperger H.M."/>
            <person name="Ryken S.A."/>
            <person name="Yost W."/>
            <person name="Jha R.K."/>
            <person name="Patterson J."/>
            <person name="Monnat R.J. Jr."/>
            <person name="Barlow S.B."/>
            <person name="Starkenburg S.R."/>
            <person name="Cattolico R.A."/>
        </authorList>
    </citation>
    <scope>NUCLEOTIDE SEQUENCE</scope>
    <source>
        <strain evidence="10">CCMP291</strain>
    </source>
</reference>
<dbReference type="SUPFAM" id="SSF110324">
    <property type="entry name" value="Ribosomal L27 protein-like"/>
    <property type="match status" value="1"/>
</dbReference>
<evidence type="ECO:0000256" key="1">
    <source>
        <dbReference type="ARBA" id="ARBA00004229"/>
    </source>
</evidence>
<name>A0A0M0JIS1_9EUKA</name>
<evidence type="ECO:0000256" key="2">
    <source>
        <dbReference type="ARBA" id="ARBA00010797"/>
    </source>
</evidence>
<gene>
    <name evidence="9" type="ORF">Ctob_005996</name>
</gene>
<accession>A0A0M0JIS1</accession>
<dbReference type="Gene3D" id="2.40.50.100">
    <property type="match status" value="1"/>
</dbReference>
<dbReference type="PANTHER" id="PTHR15893">
    <property type="entry name" value="RIBOSOMAL PROTEIN L27"/>
    <property type="match status" value="1"/>
</dbReference>
<evidence type="ECO:0000256" key="7">
    <source>
        <dbReference type="ARBA" id="ARBA00035268"/>
    </source>
</evidence>
<dbReference type="GO" id="GO:0003735">
    <property type="term" value="F:structural constituent of ribosome"/>
    <property type="evidence" value="ECO:0007669"/>
    <property type="project" value="InterPro"/>
</dbReference>
<dbReference type="GO" id="GO:0005762">
    <property type="term" value="C:mitochondrial large ribosomal subunit"/>
    <property type="evidence" value="ECO:0007669"/>
    <property type="project" value="TreeGrafter"/>
</dbReference>
<evidence type="ECO:0000313" key="9">
    <source>
        <dbReference type="EMBL" id="KOO26237.1"/>
    </source>
</evidence>
<dbReference type="Pfam" id="PF01016">
    <property type="entry name" value="Ribosomal_L27"/>
    <property type="match status" value="1"/>
</dbReference>
<evidence type="ECO:0000256" key="8">
    <source>
        <dbReference type="ARBA" id="ARBA00035428"/>
    </source>
</evidence>
<evidence type="ECO:0000256" key="3">
    <source>
        <dbReference type="ARBA" id="ARBA00022528"/>
    </source>
</evidence>
<keyword evidence="10" id="KW-1185">Reference proteome</keyword>
<comment type="subcellular location">
    <subcellularLocation>
        <location evidence="1">Plastid</location>
        <location evidence="1">Chloroplast</location>
    </subcellularLocation>
</comment>
<dbReference type="GO" id="GO:0006412">
    <property type="term" value="P:translation"/>
    <property type="evidence" value="ECO:0007669"/>
    <property type="project" value="InterPro"/>
</dbReference>
<dbReference type="Proteomes" id="UP000037460">
    <property type="component" value="Unassembled WGS sequence"/>
</dbReference>
<evidence type="ECO:0000256" key="4">
    <source>
        <dbReference type="ARBA" id="ARBA00022640"/>
    </source>
</evidence>
<comment type="caution">
    <text evidence="9">The sequence shown here is derived from an EMBL/GenBank/DDBJ whole genome shotgun (WGS) entry which is preliminary data.</text>
</comment>
<dbReference type="InterPro" id="IPR018261">
    <property type="entry name" value="Ribosomal_bL27_CS"/>
</dbReference>
<proteinExistence type="inferred from homology"/>
<dbReference type="GO" id="GO:0009507">
    <property type="term" value="C:chloroplast"/>
    <property type="evidence" value="ECO:0007669"/>
    <property type="project" value="UniProtKB-SubCell"/>
</dbReference>
<sequence>MFSALAALRTRVAAPALAAAHQFVRHATKKTGGSGGVSRTSQPKYLGIKIYGDQFAKAGAIIMRQRGAKYKPGENVGIGRDYTLHALVDGFVEFTYRRLPRPRTLIHVRAHSAEEHKARVAARVHARNNPPREGVWHKTQKGLFAERFAPKDAPVDDSLKAVVGQRRIGSFTY</sequence>
<comment type="similarity">
    <text evidence="2">Belongs to the bacterial ribosomal protein bL27 family.</text>
</comment>
<dbReference type="EMBL" id="JWZX01002879">
    <property type="protein sequence ID" value="KOO26237.1"/>
    <property type="molecule type" value="Genomic_DNA"/>
</dbReference>
<dbReference type="PRINTS" id="PR00063">
    <property type="entry name" value="RIBOSOMALL27"/>
</dbReference>
<evidence type="ECO:0000313" key="10">
    <source>
        <dbReference type="Proteomes" id="UP000037460"/>
    </source>
</evidence>
<keyword evidence="3" id="KW-0150">Chloroplast</keyword>
<protein>
    <recommendedName>
        <fullName evidence="7">Large ribosomal subunit protein bL27c</fullName>
    </recommendedName>
    <alternativeName>
        <fullName evidence="8">50S ribosomal protein L27, chloroplastic</fullName>
    </alternativeName>
</protein>
<dbReference type="PROSITE" id="PS00831">
    <property type="entry name" value="RIBOSOMAL_L27"/>
    <property type="match status" value="1"/>
</dbReference>
<dbReference type="PANTHER" id="PTHR15893:SF0">
    <property type="entry name" value="LARGE RIBOSOMAL SUBUNIT PROTEIN BL27M"/>
    <property type="match status" value="1"/>
</dbReference>